<dbReference type="PANTHER" id="PTHR30383:SF5">
    <property type="entry name" value="SGNH HYDROLASE-TYPE ESTERASE DOMAIN-CONTAINING PROTEIN"/>
    <property type="match status" value="1"/>
</dbReference>
<evidence type="ECO:0000313" key="2">
    <source>
        <dbReference type="EMBL" id="TBN58039.1"/>
    </source>
</evidence>
<keyword evidence="2" id="KW-0378">Hydrolase</keyword>
<feature type="domain" description="SGNH hydrolase-type esterase" evidence="1">
    <location>
        <begin position="67"/>
        <end position="240"/>
    </location>
</feature>
<protein>
    <submittedName>
        <fullName evidence="2">SGNH/GDSL hydrolase family protein</fullName>
    </submittedName>
</protein>
<dbReference type="Proteomes" id="UP000294194">
    <property type="component" value="Unassembled WGS sequence"/>
</dbReference>
<reference evidence="3" key="1">
    <citation type="submission" date="2019-02" db="EMBL/GenBank/DDBJ databases">
        <title>Glaciihabitans arcticus sp. nov., a psychrotolerant bacterium isolated from polar soil.</title>
        <authorList>
            <person name="Dahal R.H."/>
        </authorList>
    </citation>
    <scope>NUCLEOTIDE SEQUENCE [LARGE SCALE GENOMIC DNA]</scope>
    <source>
        <strain evidence="3">RP-3-7</strain>
    </source>
</reference>
<dbReference type="EMBL" id="SISG01000001">
    <property type="protein sequence ID" value="TBN58039.1"/>
    <property type="molecule type" value="Genomic_DNA"/>
</dbReference>
<dbReference type="CDD" id="cd01836">
    <property type="entry name" value="FeeA_FeeB_like"/>
    <property type="match status" value="1"/>
</dbReference>
<dbReference type="Pfam" id="PF13472">
    <property type="entry name" value="Lipase_GDSL_2"/>
    <property type="match status" value="1"/>
</dbReference>
<dbReference type="InterPro" id="IPR051532">
    <property type="entry name" value="Ester_Hydrolysis_Enzymes"/>
</dbReference>
<sequence>MSMGGVYRAPSMGSVPALRLSRIAAIPFAPVLLVQGKRLRRETPKLPDAALPWSGSEAGPSALRLLVLGDSTAAGVGAATQDEALPGNLARELSARWSRGVEWTALGENGATARDLVERFLPVALEETYDFVFLSIGANDALDLRSRSAFGRDIRTLLTALRSRNPDAQLMMSSLPAFFRFVLLPNPLRWNLYLHSQNLETEARRIVAQFPGVIMSPAPPPYTDGFFATDLFHPSASGYKDWARFAIDDAFEKGQLA</sequence>
<dbReference type="InterPro" id="IPR036514">
    <property type="entry name" value="SGNH_hydro_sf"/>
</dbReference>
<organism evidence="2 3">
    <name type="scientific">Glaciihabitans arcticus</name>
    <dbReference type="NCBI Taxonomy" id="2668039"/>
    <lineage>
        <taxon>Bacteria</taxon>
        <taxon>Bacillati</taxon>
        <taxon>Actinomycetota</taxon>
        <taxon>Actinomycetes</taxon>
        <taxon>Micrococcales</taxon>
        <taxon>Microbacteriaceae</taxon>
        <taxon>Glaciihabitans</taxon>
    </lineage>
</organism>
<proteinExistence type="predicted"/>
<comment type="caution">
    <text evidence="2">The sequence shown here is derived from an EMBL/GenBank/DDBJ whole genome shotgun (WGS) entry which is preliminary data.</text>
</comment>
<dbReference type="AlphaFoldDB" id="A0A4V2JF45"/>
<dbReference type="InterPro" id="IPR013830">
    <property type="entry name" value="SGNH_hydro"/>
</dbReference>
<dbReference type="SUPFAM" id="SSF52266">
    <property type="entry name" value="SGNH hydrolase"/>
    <property type="match status" value="1"/>
</dbReference>
<dbReference type="GO" id="GO:0004622">
    <property type="term" value="F:phosphatidylcholine lysophospholipase activity"/>
    <property type="evidence" value="ECO:0007669"/>
    <property type="project" value="TreeGrafter"/>
</dbReference>
<accession>A0A4V2JF45</accession>
<evidence type="ECO:0000259" key="1">
    <source>
        <dbReference type="Pfam" id="PF13472"/>
    </source>
</evidence>
<gene>
    <name evidence="2" type="ORF">EYE40_11900</name>
</gene>
<dbReference type="Gene3D" id="3.40.50.1110">
    <property type="entry name" value="SGNH hydrolase"/>
    <property type="match status" value="1"/>
</dbReference>
<keyword evidence="3" id="KW-1185">Reference proteome</keyword>
<dbReference type="PANTHER" id="PTHR30383">
    <property type="entry name" value="THIOESTERASE 1/PROTEASE 1/LYSOPHOSPHOLIPASE L1"/>
    <property type="match status" value="1"/>
</dbReference>
<evidence type="ECO:0000313" key="3">
    <source>
        <dbReference type="Proteomes" id="UP000294194"/>
    </source>
</evidence>
<name>A0A4V2JF45_9MICO</name>